<evidence type="ECO:0000313" key="1">
    <source>
        <dbReference type="EMBL" id="MCQ5153957.1"/>
    </source>
</evidence>
<proteinExistence type="predicted"/>
<gene>
    <name evidence="1" type="ORF">NE632_11660</name>
</gene>
<protein>
    <submittedName>
        <fullName evidence="1">Uncharacterized protein</fullName>
    </submittedName>
</protein>
<dbReference type="AlphaFoldDB" id="A0AAW5KTU2"/>
<accession>A0AAW5KTU2</accession>
<dbReference type="Proteomes" id="UP001206236">
    <property type="component" value="Unassembled WGS sequence"/>
</dbReference>
<reference evidence="1" key="1">
    <citation type="submission" date="2022-06" db="EMBL/GenBank/DDBJ databases">
        <title>Isolation of gut microbiota from human fecal samples.</title>
        <authorList>
            <person name="Pamer E.G."/>
            <person name="Barat B."/>
            <person name="Waligurski E."/>
            <person name="Medina S."/>
            <person name="Paddock L."/>
            <person name="Mostad J."/>
        </authorList>
    </citation>
    <scope>NUCLEOTIDE SEQUENCE</scope>
    <source>
        <strain evidence="1">DFI.5.57</strain>
    </source>
</reference>
<name>A0AAW5KTU2_9FIRM</name>
<sequence>MVEEILGKNKSLKTTQMRYFQGSDLVTRTGIELNRTPDVVFSKMRKSPILRRF</sequence>
<comment type="caution">
    <text evidence="1">The sequence shown here is derived from an EMBL/GenBank/DDBJ whole genome shotgun (WGS) entry which is preliminary data.</text>
</comment>
<evidence type="ECO:0000313" key="2">
    <source>
        <dbReference type="Proteomes" id="UP001206236"/>
    </source>
</evidence>
<dbReference type="EMBL" id="JANGCN010000031">
    <property type="protein sequence ID" value="MCQ5153957.1"/>
    <property type="molecule type" value="Genomic_DNA"/>
</dbReference>
<organism evidence="1 2">
    <name type="scientific">Ruminococcus bicirculans</name>
    <name type="common">ex Wegman et al. 2014</name>
    <dbReference type="NCBI Taxonomy" id="1160721"/>
    <lineage>
        <taxon>Bacteria</taxon>
        <taxon>Bacillati</taxon>
        <taxon>Bacillota</taxon>
        <taxon>Clostridia</taxon>
        <taxon>Eubacteriales</taxon>
        <taxon>Oscillospiraceae</taxon>
        <taxon>Ruminococcus</taxon>
    </lineage>
</organism>